<feature type="active site" evidence="3">
    <location>
        <position position="341"/>
    </location>
</feature>
<sequence length="393" mass="43982">MLLRRLQSRSLVRPRLRYGRFLSTASAPHIEDEYKDNGDQTVPVQLYQATQPFHLGNGQHLEQPQVCYTTYGQLNAAGDNAIVLCHALTGHSLVHQWWDSMVTPEWTDRYLIVCANVLGSCYGSTGPTSINPATQQQYGHTFPRVSVRDAVRLQKQLLQEELGVKQVKAVIGGSMGGMQTLEWAFFGPEFVRSFIPIACGSHHSAWQIGISELQRQAIAMDPLYKNGQYDPEAPPTQGMSLARQIAMVTYRTHAAYSQKYGRERMETDKAVAKNDDGKSPFLVQSYLEYQGQKFLSRFDVNSYVALTHLMDTHDVGRDRGGIEHALSTLTQPSLVVGVDSDVLYPISEQEELARQLPNSSFKVVSSPHGHDAFLLEQHAISAMAKKFLDERVN</sequence>
<proteinExistence type="inferred from homology"/>
<comment type="similarity">
    <text evidence="1">Belongs to the AB hydrolase superfamily. MetX family.</text>
</comment>
<organism evidence="5 6">
    <name type="scientific">Lagenidium giganteum</name>
    <dbReference type="NCBI Taxonomy" id="4803"/>
    <lineage>
        <taxon>Eukaryota</taxon>
        <taxon>Sar</taxon>
        <taxon>Stramenopiles</taxon>
        <taxon>Oomycota</taxon>
        <taxon>Peronosporomycetes</taxon>
        <taxon>Pythiales</taxon>
        <taxon>Pythiaceae</taxon>
    </lineage>
</organism>
<keyword evidence="6" id="KW-1185">Reference proteome</keyword>
<comment type="caution">
    <text evidence="5">The sequence shown here is derived from an EMBL/GenBank/DDBJ whole genome shotgun (WGS) entry which is preliminary data.</text>
</comment>
<accession>A0AAV2ZII5</accession>
<dbReference type="InterPro" id="IPR029058">
    <property type="entry name" value="AB_hydrolase_fold"/>
</dbReference>
<evidence type="ECO:0000259" key="4">
    <source>
        <dbReference type="Pfam" id="PF00561"/>
    </source>
</evidence>
<evidence type="ECO:0000313" key="6">
    <source>
        <dbReference type="Proteomes" id="UP001146120"/>
    </source>
</evidence>
<dbReference type="InterPro" id="IPR008220">
    <property type="entry name" value="HAT_MetX-like"/>
</dbReference>
<evidence type="ECO:0000313" key="5">
    <source>
        <dbReference type="EMBL" id="DBA05310.1"/>
    </source>
</evidence>
<evidence type="ECO:0000256" key="2">
    <source>
        <dbReference type="ARBA" id="ARBA00022679"/>
    </source>
</evidence>
<name>A0AAV2ZII5_9STRA</name>
<dbReference type="PANTHER" id="PTHR32268">
    <property type="entry name" value="HOMOSERINE O-ACETYLTRANSFERASE"/>
    <property type="match status" value="1"/>
</dbReference>
<dbReference type="Gene3D" id="3.40.50.1820">
    <property type="entry name" value="alpha/beta hydrolase"/>
    <property type="match status" value="1"/>
</dbReference>
<dbReference type="NCBIfam" id="NF001209">
    <property type="entry name" value="PRK00175.1"/>
    <property type="match status" value="1"/>
</dbReference>
<feature type="active site" evidence="3">
    <location>
        <position position="370"/>
    </location>
</feature>
<reference evidence="5" key="1">
    <citation type="submission" date="2022-11" db="EMBL/GenBank/DDBJ databases">
        <authorList>
            <person name="Morgan W.R."/>
            <person name="Tartar A."/>
        </authorList>
    </citation>
    <scope>NUCLEOTIDE SEQUENCE</scope>
    <source>
        <strain evidence="5">ARSEF 373</strain>
    </source>
</reference>
<dbReference type="NCBIfam" id="TIGR01392">
    <property type="entry name" value="homoserO_Ac_trn"/>
    <property type="match status" value="1"/>
</dbReference>
<dbReference type="AlphaFoldDB" id="A0AAV2ZII5"/>
<evidence type="ECO:0000256" key="1">
    <source>
        <dbReference type="ARBA" id="ARBA00006886"/>
    </source>
</evidence>
<dbReference type="HAMAP" id="MF_00296">
    <property type="entry name" value="MetX_acyltransf"/>
    <property type="match status" value="1"/>
</dbReference>
<reference evidence="5" key="2">
    <citation type="journal article" date="2023" name="Microbiol Resour">
        <title>Decontamination and Annotation of the Draft Genome Sequence of the Oomycete Lagenidium giganteum ARSEF 373.</title>
        <authorList>
            <person name="Morgan W.R."/>
            <person name="Tartar A."/>
        </authorList>
    </citation>
    <scope>NUCLEOTIDE SEQUENCE</scope>
    <source>
        <strain evidence="5">ARSEF 373</strain>
    </source>
</reference>
<dbReference type="PANTHER" id="PTHR32268:SF11">
    <property type="entry name" value="HOMOSERINE O-ACETYLTRANSFERASE"/>
    <property type="match status" value="1"/>
</dbReference>
<feature type="domain" description="AB hydrolase-1" evidence="4">
    <location>
        <begin position="80"/>
        <end position="376"/>
    </location>
</feature>
<dbReference type="GO" id="GO:0009086">
    <property type="term" value="P:methionine biosynthetic process"/>
    <property type="evidence" value="ECO:0007669"/>
    <property type="project" value="TreeGrafter"/>
</dbReference>
<dbReference type="PIRSF" id="PIRSF000443">
    <property type="entry name" value="Homoser_Ac_trans"/>
    <property type="match status" value="1"/>
</dbReference>
<dbReference type="SUPFAM" id="SSF53474">
    <property type="entry name" value="alpha/beta-Hydrolases"/>
    <property type="match status" value="1"/>
</dbReference>
<protein>
    <recommendedName>
        <fullName evidence="4">AB hydrolase-1 domain-containing protein</fullName>
    </recommendedName>
</protein>
<gene>
    <name evidence="5" type="ORF">N0F65_007472</name>
</gene>
<dbReference type="Proteomes" id="UP001146120">
    <property type="component" value="Unassembled WGS sequence"/>
</dbReference>
<dbReference type="FunFam" id="3.40.50.1820:FF:001160">
    <property type="entry name" value="Homoserine O-acetyltransferase"/>
    <property type="match status" value="1"/>
</dbReference>
<feature type="active site" description="Nucleophile" evidence="3">
    <location>
        <position position="174"/>
    </location>
</feature>
<keyword evidence="2" id="KW-0808">Transferase</keyword>
<dbReference type="EMBL" id="DAKRPA010000001">
    <property type="protein sequence ID" value="DBA05310.1"/>
    <property type="molecule type" value="Genomic_DNA"/>
</dbReference>
<dbReference type="Pfam" id="PF00561">
    <property type="entry name" value="Abhydrolase_1"/>
    <property type="match status" value="1"/>
</dbReference>
<dbReference type="GO" id="GO:0004414">
    <property type="term" value="F:homoserine O-acetyltransferase activity"/>
    <property type="evidence" value="ECO:0007669"/>
    <property type="project" value="TreeGrafter"/>
</dbReference>
<dbReference type="GO" id="GO:0009092">
    <property type="term" value="P:homoserine metabolic process"/>
    <property type="evidence" value="ECO:0007669"/>
    <property type="project" value="TreeGrafter"/>
</dbReference>
<dbReference type="InterPro" id="IPR000073">
    <property type="entry name" value="AB_hydrolase_1"/>
</dbReference>
<evidence type="ECO:0000256" key="3">
    <source>
        <dbReference type="PIRSR" id="PIRSR000443-1"/>
    </source>
</evidence>